<dbReference type="InterPro" id="IPR039300">
    <property type="entry name" value="JASON"/>
</dbReference>
<reference evidence="2 3" key="1">
    <citation type="submission" date="2020-06" db="EMBL/GenBank/DDBJ databases">
        <title>Transcriptomic and genomic resources for Thalictrum thalictroides and T. hernandezii: Facilitating candidate gene discovery in an emerging model plant lineage.</title>
        <authorList>
            <person name="Arias T."/>
            <person name="Riano-Pachon D.M."/>
            <person name="Di Stilio V.S."/>
        </authorList>
    </citation>
    <scope>NUCLEOTIDE SEQUENCE [LARGE SCALE GENOMIC DNA]</scope>
    <source>
        <strain evidence="3">cv. WT478/WT964</strain>
        <tissue evidence="2">Leaves</tissue>
    </source>
</reference>
<dbReference type="OrthoDB" id="1932581at2759"/>
<gene>
    <name evidence="2" type="ORF">FRX31_016138</name>
</gene>
<protein>
    <submittedName>
        <fullName evidence="2">Jason-like protein</fullName>
    </submittedName>
</protein>
<evidence type="ECO:0000313" key="3">
    <source>
        <dbReference type="Proteomes" id="UP000554482"/>
    </source>
</evidence>
<feature type="region of interest" description="Disordered" evidence="1">
    <location>
        <begin position="116"/>
        <end position="160"/>
    </location>
</feature>
<comment type="caution">
    <text evidence="2">The sequence shown here is derived from an EMBL/GenBank/DDBJ whole genome shotgun (WGS) entry which is preliminary data.</text>
</comment>
<feature type="compositionally biased region" description="Basic and acidic residues" evidence="1">
    <location>
        <begin position="128"/>
        <end position="137"/>
    </location>
</feature>
<evidence type="ECO:0000256" key="1">
    <source>
        <dbReference type="SAM" id="MobiDB-lite"/>
    </source>
</evidence>
<feature type="region of interest" description="Disordered" evidence="1">
    <location>
        <begin position="27"/>
        <end position="97"/>
    </location>
</feature>
<feature type="compositionally biased region" description="Acidic residues" evidence="1">
    <location>
        <begin position="58"/>
        <end position="68"/>
    </location>
</feature>
<keyword evidence="3" id="KW-1185">Reference proteome</keyword>
<feature type="compositionally biased region" description="Polar residues" evidence="1">
    <location>
        <begin position="28"/>
        <end position="45"/>
    </location>
</feature>
<evidence type="ECO:0000313" key="2">
    <source>
        <dbReference type="EMBL" id="KAF5194275.1"/>
    </source>
</evidence>
<dbReference type="GO" id="GO:0007142">
    <property type="term" value="P:male meiosis II"/>
    <property type="evidence" value="ECO:0007669"/>
    <property type="project" value="InterPro"/>
</dbReference>
<sequence length="446" mass="49473">MGCLFRCFCITSDVDLDLDLHLDHNKNTTHPPSDSPISSNTTVQHQRNRLSSLLLSETETDDNDDDDGVSPSLSKHKHHTNVATLEPPPSQHTTTIHNNHEGMFLKSCQTILETPNEFKKTSGSVRDLLSRNEDSETPKSSSTHPKTSVEKLQWEGQSNQLTPEACGVTNQCKTKSVRFEFESDKAEENSKQPNSPGSCNVLKHSPYPTPLKLSDEMQTPGTVYPICSENLANGGRARIRSQYVYNVLNPVQNSSQLMEVKEADPNNHQQVECITESLEQSELASSEPSLVSSRGRDNAFGKVVVNESLSQWLKPQSSPKNDYLQNRVSPSSGGSHSGKTPDMDRPILGTVAAHWNDEEPSRISPKWWDGNGIPNSTNKYNEDQKVSWHATPFVERLEKALSNESLVFQRNVSTEPIEFAENEESDTAVSRLAIAGAKHPESVVSF</sequence>
<feature type="region of interest" description="Disordered" evidence="1">
    <location>
        <begin position="183"/>
        <end position="206"/>
    </location>
</feature>
<feature type="region of interest" description="Disordered" evidence="1">
    <location>
        <begin position="314"/>
        <end position="344"/>
    </location>
</feature>
<accession>A0A7J6WD19</accession>
<feature type="compositionally biased region" description="Polar residues" evidence="1">
    <location>
        <begin position="314"/>
        <end position="338"/>
    </location>
</feature>
<organism evidence="2 3">
    <name type="scientific">Thalictrum thalictroides</name>
    <name type="common">Rue-anemone</name>
    <name type="synonym">Anemone thalictroides</name>
    <dbReference type="NCBI Taxonomy" id="46969"/>
    <lineage>
        <taxon>Eukaryota</taxon>
        <taxon>Viridiplantae</taxon>
        <taxon>Streptophyta</taxon>
        <taxon>Embryophyta</taxon>
        <taxon>Tracheophyta</taxon>
        <taxon>Spermatophyta</taxon>
        <taxon>Magnoliopsida</taxon>
        <taxon>Ranunculales</taxon>
        <taxon>Ranunculaceae</taxon>
        <taxon>Thalictroideae</taxon>
        <taxon>Thalictrum</taxon>
    </lineage>
</organism>
<name>A0A7J6WD19_THATH</name>
<dbReference type="PANTHER" id="PTHR33318:SF7">
    <property type="entry name" value="PROTEIN JASON"/>
    <property type="match status" value="1"/>
</dbReference>
<dbReference type="AlphaFoldDB" id="A0A7J6WD19"/>
<dbReference type="EMBL" id="JABWDY010018942">
    <property type="protein sequence ID" value="KAF5194275.1"/>
    <property type="molecule type" value="Genomic_DNA"/>
</dbReference>
<dbReference type="Proteomes" id="UP000554482">
    <property type="component" value="Unassembled WGS sequence"/>
</dbReference>
<proteinExistence type="predicted"/>
<dbReference type="PANTHER" id="PTHR33318">
    <property type="entry name" value="ASPARTYL/GLUTAMYL-TRNA(ASN/GLN) AMIDOTRANSFERASE SUBUNIT"/>
    <property type="match status" value="1"/>
</dbReference>